<keyword evidence="3" id="KW-1185">Reference proteome</keyword>
<dbReference type="Proteomes" id="UP000184330">
    <property type="component" value="Unassembled WGS sequence"/>
</dbReference>
<evidence type="ECO:0000313" key="2">
    <source>
        <dbReference type="EMBL" id="CZR59573.1"/>
    </source>
</evidence>
<dbReference type="EMBL" id="FJOG01000014">
    <property type="protein sequence ID" value="CZR59573.1"/>
    <property type="molecule type" value="Genomic_DNA"/>
</dbReference>
<dbReference type="PANTHER" id="PTHR34693">
    <property type="entry name" value="PROTEIN PAR32"/>
    <property type="match status" value="1"/>
</dbReference>
<proteinExistence type="predicted"/>
<dbReference type="InterPro" id="IPR022024">
    <property type="entry name" value="DUF3602"/>
</dbReference>
<dbReference type="Pfam" id="PF12223">
    <property type="entry name" value="DUF3602"/>
    <property type="match status" value="1"/>
</dbReference>
<organism evidence="2 3">
    <name type="scientific">Phialocephala subalpina</name>
    <dbReference type="NCBI Taxonomy" id="576137"/>
    <lineage>
        <taxon>Eukaryota</taxon>
        <taxon>Fungi</taxon>
        <taxon>Dikarya</taxon>
        <taxon>Ascomycota</taxon>
        <taxon>Pezizomycotina</taxon>
        <taxon>Leotiomycetes</taxon>
        <taxon>Helotiales</taxon>
        <taxon>Mollisiaceae</taxon>
        <taxon>Phialocephala</taxon>
        <taxon>Phialocephala fortinii species complex</taxon>
    </lineage>
</organism>
<reference evidence="2 3" key="1">
    <citation type="submission" date="2016-03" db="EMBL/GenBank/DDBJ databases">
        <authorList>
            <person name="Ploux O."/>
        </authorList>
    </citation>
    <scope>NUCLEOTIDE SEQUENCE [LARGE SCALE GENOMIC DNA]</scope>
    <source>
        <strain evidence="2 3">UAMH 11012</strain>
    </source>
</reference>
<evidence type="ECO:0000313" key="3">
    <source>
        <dbReference type="Proteomes" id="UP000184330"/>
    </source>
</evidence>
<feature type="region of interest" description="Disordered" evidence="1">
    <location>
        <begin position="88"/>
        <end position="148"/>
    </location>
</feature>
<sequence>MPSHYQVTEPHPTVSSYARTGRGGAGNTFKAPKTSNGSTAKGPASLFEHGLPASSSKFSSGRGGAGNIHAPSERAIFSFDEELALQSTREQRAHEGAVWHVGRGGAGNWATERPSSGRKDSTSSGESNGSVSRPNFFDRLSSTFERRH</sequence>
<dbReference type="AlphaFoldDB" id="A0A1L7X3H3"/>
<dbReference type="PANTHER" id="PTHR34693:SF2">
    <property type="entry name" value="DUF3602 DOMAIN-CONTAINING PROTEIN"/>
    <property type="match status" value="1"/>
</dbReference>
<accession>A0A1L7X3H3</accession>
<gene>
    <name evidence="2" type="ORF">PAC_09467</name>
</gene>
<evidence type="ECO:0000256" key="1">
    <source>
        <dbReference type="SAM" id="MobiDB-lite"/>
    </source>
</evidence>
<protein>
    <submittedName>
        <fullName evidence="2">Uncharacterized protein</fullName>
    </submittedName>
</protein>
<feature type="region of interest" description="Disordered" evidence="1">
    <location>
        <begin position="1"/>
        <end position="69"/>
    </location>
</feature>
<name>A0A1L7X3H3_9HELO</name>
<dbReference type="OrthoDB" id="5424462at2759"/>
<dbReference type="InterPro" id="IPR053203">
    <property type="entry name" value="Cisplatin_resist-associated"/>
</dbReference>
<feature type="compositionally biased region" description="Low complexity" evidence="1">
    <location>
        <begin position="122"/>
        <end position="132"/>
    </location>
</feature>